<reference evidence="3" key="1">
    <citation type="submission" date="2018-06" db="EMBL/GenBank/DDBJ databases">
        <authorList>
            <person name="Khan S.A."/>
        </authorList>
    </citation>
    <scope>NUCLEOTIDE SEQUENCE [LARGE SCALE GENOMIC DNA]</scope>
    <source>
        <strain evidence="3">DB-1506</strain>
    </source>
</reference>
<dbReference type="Proteomes" id="UP000249065">
    <property type="component" value="Unassembled WGS sequence"/>
</dbReference>
<dbReference type="EMBL" id="QLIX01000006">
    <property type="protein sequence ID" value="RAI59004.1"/>
    <property type="molecule type" value="Genomic_DNA"/>
</dbReference>
<comment type="caution">
    <text evidence="2">The sequence shown here is derived from an EMBL/GenBank/DDBJ whole genome shotgun (WGS) entry which is preliminary data.</text>
</comment>
<evidence type="ECO:0000313" key="2">
    <source>
        <dbReference type="EMBL" id="RAI59004.1"/>
    </source>
</evidence>
<sequence length="68" mass="7295">MLAASSYAPGISTLPQGGPVSALRRCLLLLPHWMQPGRYRPERHYMRGGNTPGSRSLAAAHARIAGRG</sequence>
<organism evidence="2 3">
    <name type="scientific">Roseicella frigidaeris</name>
    <dbReference type="NCBI Taxonomy" id="2230885"/>
    <lineage>
        <taxon>Bacteria</taxon>
        <taxon>Pseudomonadati</taxon>
        <taxon>Pseudomonadota</taxon>
        <taxon>Alphaproteobacteria</taxon>
        <taxon>Acetobacterales</taxon>
        <taxon>Roseomonadaceae</taxon>
        <taxon>Roseicella</taxon>
    </lineage>
</organism>
<keyword evidence="3" id="KW-1185">Reference proteome</keyword>
<proteinExistence type="predicted"/>
<feature type="region of interest" description="Disordered" evidence="1">
    <location>
        <begin position="45"/>
        <end position="68"/>
    </location>
</feature>
<name>A0A327MA23_9PROT</name>
<evidence type="ECO:0000256" key="1">
    <source>
        <dbReference type="SAM" id="MobiDB-lite"/>
    </source>
</evidence>
<dbReference type="AlphaFoldDB" id="A0A327MA23"/>
<accession>A0A327MA23</accession>
<gene>
    <name evidence="2" type="ORF">DOO78_10695</name>
</gene>
<evidence type="ECO:0000313" key="3">
    <source>
        <dbReference type="Proteomes" id="UP000249065"/>
    </source>
</evidence>
<protein>
    <submittedName>
        <fullName evidence="2">Uncharacterized protein</fullName>
    </submittedName>
</protein>